<dbReference type="EMBL" id="SNRY01000040">
    <property type="protein sequence ID" value="KAA6349764.1"/>
    <property type="molecule type" value="Genomic_DNA"/>
</dbReference>
<evidence type="ECO:0000313" key="3">
    <source>
        <dbReference type="EMBL" id="KAA6349764.1"/>
    </source>
</evidence>
<sequence length="245" mass="26136">MAVQVNRYLCNKILADKTSPLLFHLKQSAGSSQVQTIESIAHDIEAMGALSAEDVIHVTKSFVRELKRVLLRGDKVKVEGLGIFSLTFYSEGVETEKDCTVKTIKRVNIRFRVDNTLRLVNDSTATTRGGENNVEFVIQSPVTGGGTFAVTGVSKNDTPVSAGSGNLTLHTGDTLKIQGAALSAAVIKANFATGPTYPFNDRSLSDLGTVSITPALITVNVTIATAIVAKLLRTDTGATVYDFES</sequence>
<dbReference type="AlphaFoldDB" id="A0A5J4SUJ4"/>
<organism evidence="3">
    <name type="scientific">termite gut metagenome</name>
    <dbReference type="NCBI Taxonomy" id="433724"/>
    <lineage>
        <taxon>unclassified sequences</taxon>
        <taxon>metagenomes</taxon>
        <taxon>organismal metagenomes</taxon>
    </lineage>
</organism>
<dbReference type="InterPro" id="IPR010992">
    <property type="entry name" value="IHF-like_DNA-bd_dom_sf"/>
</dbReference>
<proteinExistence type="predicted"/>
<evidence type="ECO:0000313" key="2">
    <source>
        <dbReference type="EMBL" id="KAA6349751.1"/>
    </source>
</evidence>
<dbReference type="SUPFAM" id="SSF47729">
    <property type="entry name" value="IHF-like DNA-binding proteins"/>
    <property type="match status" value="1"/>
</dbReference>
<dbReference type="GO" id="GO:0003677">
    <property type="term" value="F:DNA binding"/>
    <property type="evidence" value="ECO:0007669"/>
    <property type="project" value="InterPro"/>
</dbReference>
<gene>
    <name evidence="2" type="ORF">EZS27_002831</name>
    <name evidence="3" type="ORF">EZS27_002844</name>
</gene>
<accession>A0A5J4SUJ4</accession>
<feature type="domain" description="HU" evidence="1">
    <location>
        <begin position="34"/>
        <end position="118"/>
    </location>
</feature>
<dbReference type="EMBL" id="SNRY01000040">
    <property type="protein sequence ID" value="KAA6349751.1"/>
    <property type="molecule type" value="Genomic_DNA"/>
</dbReference>
<dbReference type="InterPro" id="IPR041607">
    <property type="entry name" value="HU-HIG"/>
</dbReference>
<dbReference type="Pfam" id="PF18291">
    <property type="entry name" value="HU-HIG"/>
    <property type="match status" value="1"/>
</dbReference>
<reference evidence="3" key="1">
    <citation type="submission" date="2019-03" db="EMBL/GenBank/DDBJ databases">
        <title>Single cell metagenomics reveals metabolic interactions within the superorganism composed of flagellate Streblomastix strix and complex community of Bacteroidetes bacteria on its surface.</title>
        <authorList>
            <person name="Treitli S.C."/>
            <person name="Kolisko M."/>
            <person name="Husnik F."/>
            <person name="Keeling P."/>
            <person name="Hampl V."/>
        </authorList>
    </citation>
    <scope>NUCLEOTIDE SEQUENCE</scope>
    <source>
        <strain evidence="3">STM</strain>
    </source>
</reference>
<name>A0A5J4SUJ4_9ZZZZ</name>
<evidence type="ECO:0000259" key="1">
    <source>
        <dbReference type="Pfam" id="PF18291"/>
    </source>
</evidence>
<comment type="caution">
    <text evidence="3">The sequence shown here is derived from an EMBL/GenBank/DDBJ whole genome shotgun (WGS) entry which is preliminary data.</text>
</comment>
<protein>
    <recommendedName>
        <fullName evidence="1">HU domain-containing protein</fullName>
    </recommendedName>
</protein>